<comment type="similarity">
    <text evidence="2 14 15">Belongs to the TonB-dependent receptor family.</text>
</comment>
<dbReference type="InterPro" id="IPR010917">
    <property type="entry name" value="TonB_rcpt_CS"/>
</dbReference>
<evidence type="ECO:0000256" key="1">
    <source>
        <dbReference type="ARBA" id="ARBA00004571"/>
    </source>
</evidence>
<evidence type="ECO:0000256" key="11">
    <source>
        <dbReference type="ARBA" id="ARBA00023136"/>
    </source>
</evidence>
<dbReference type="PROSITE" id="PS52016">
    <property type="entry name" value="TONB_DEPENDENT_REC_3"/>
    <property type="match status" value="1"/>
</dbReference>
<dbReference type="SUPFAM" id="SSF56935">
    <property type="entry name" value="Porins"/>
    <property type="match status" value="1"/>
</dbReference>
<keyword evidence="9" id="KW-0406">Ion transport</keyword>
<reference evidence="18" key="1">
    <citation type="submission" date="2022-12" db="EMBL/GenBank/DDBJ databases">
        <authorList>
            <person name="Uljanovas D."/>
        </authorList>
    </citation>
    <scope>NUCLEOTIDE SEQUENCE</scope>
    <source>
        <strain evidence="18">RCM39</strain>
    </source>
</reference>
<evidence type="ECO:0000256" key="7">
    <source>
        <dbReference type="ARBA" id="ARBA00022729"/>
    </source>
</evidence>
<dbReference type="InterPro" id="IPR010105">
    <property type="entry name" value="TonB_sidphr_rcpt"/>
</dbReference>
<feature type="signal peptide" evidence="16">
    <location>
        <begin position="1"/>
        <end position="23"/>
    </location>
</feature>
<comment type="subcellular location">
    <subcellularLocation>
        <location evidence="1 14">Cell outer membrane</location>
        <topology evidence="1 14">Multi-pass membrane protein</topology>
    </subcellularLocation>
</comment>
<comment type="caution">
    <text evidence="18">The sequence shown here is derived from an EMBL/GenBank/DDBJ whole genome shotgun (WGS) entry which is preliminary data.</text>
</comment>
<evidence type="ECO:0000256" key="13">
    <source>
        <dbReference type="ARBA" id="ARBA00023237"/>
    </source>
</evidence>
<evidence type="ECO:0000256" key="3">
    <source>
        <dbReference type="ARBA" id="ARBA00022448"/>
    </source>
</evidence>
<keyword evidence="3 14" id="KW-0813">Transport</keyword>
<feature type="domain" description="Secretin/TonB short N-terminal" evidence="17">
    <location>
        <begin position="47"/>
        <end position="97"/>
    </location>
</feature>
<dbReference type="GO" id="GO:0009279">
    <property type="term" value="C:cell outer membrane"/>
    <property type="evidence" value="ECO:0007669"/>
    <property type="project" value="UniProtKB-SubCell"/>
</dbReference>
<proteinExistence type="inferred from homology"/>
<evidence type="ECO:0000256" key="10">
    <source>
        <dbReference type="ARBA" id="ARBA00023077"/>
    </source>
</evidence>
<dbReference type="InterPro" id="IPR000531">
    <property type="entry name" value="Beta-barrel_TonB"/>
</dbReference>
<feature type="chain" id="PRO_5044003889" evidence="16">
    <location>
        <begin position="24"/>
        <end position="796"/>
    </location>
</feature>
<dbReference type="InterPro" id="IPR039426">
    <property type="entry name" value="TonB-dep_rcpt-like"/>
</dbReference>
<evidence type="ECO:0000256" key="14">
    <source>
        <dbReference type="PROSITE-ProRule" id="PRU01360"/>
    </source>
</evidence>
<evidence type="ECO:0000256" key="4">
    <source>
        <dbReference type="ARBA" id="ARBA00022452"/>
    </source>
</evidence>
<dbReference type="GO" id="GO:0015344">
    <property type="term" value="F:siderophore uptake transmembrane transporter activity"/>
    <property type="evidence" value="ECO:0007669"/>
    <property type="project" value="TreeGrafter"/>
</dbReference>
<dbReference type="Gene3D" id="2.40.170.20">
    <property type="entry name" value="TonB-dependent receptor, beta-barrel domain"/>
    <property type="match status" value="1"/>
</dbReference>
<evidence type="ECO:0000313" key="19">
    <source>
        <dbReference type="Proteomes" id="UP001171529"/>
    </source>
</evidence>
<keyword evidence="12 18" id="KW-0675">Receptor</keyword>
<dbReference type="NCBIfam" id="TIGR01783">
    <property type="entry name" value="TonB-siderophor"/>
    <property type="match status" value="1"/>
</dbReference>
<dbReference type="InterPro" id="IPR036942">
    <property type="entry name" value="Beta-barrel_TonB_sf"/>
</dbReference>
<name>A0AAW7PPS9_9BACT</name>
<dbReference type="PANTHER" id="PTHR32552">
    <property type="entry name" value="FERRICHROME IRON RECEPTOR-RELATED"/>
    <property type="match status" value="1"/>
</dbReference>
<sequence length="796" mass="89173">MKFSKHALVASSLALVFGVNLFADEVYTIQNKTLKEALEIISKKSNLSYIANDEVLETKRVNNIQNIEGTQKALDKILEGTGLKAVIQNEAIVIVKEKVQGQGTVLEPISVNEGYSNGTAENGYVVKELKQVGPWGEKSLQDTPYSMTVIPQELIENSIAGDMDQIYKMNPIIQNSTPMSVDGYPNAVFRGFGNDIGIIDGLRLSSNSRGIAMEELERVEIINGLTGFMYGVSSGEGIGGTTNYVLKRPTYQRLINLTVGNYGNEQWFGHLDLGDKIDEKGKFAYRLNVAHQDGETGKENQNVERTLVSGALDWNVTDDFQLQLEAAHTYYRIDKLDSRFYAYKNSSFGSLGYWIEPLKNDKTYTPDWTYNETKTDRFGLNANWNINDIFTFRSAYMYKKDEDKMAYTFPIYFEDSGWRNNWTNKKAPSWNIAQGAYAYLDSEFNTSNIKHKLTFGASGDILDVKQYENGYLSGGNSPIYDNISDLSSWAKPTSFSSDWDYGKKYKSSKSTNSNIIIGDDITFSENWSVLAGLNYTTVETKNFTVLGNTESKYDKSELTPTVSLLFKPFEDLTTYITYMEGLTKGDTVPNEPEYDEPGKVLDPSISKQYEVGAKYAVNESLLLSSALFRIEKANSYEERTSNGKITLNQDGLQIHQGLELIATGKITDDLTVMAGGTLMDVEVDKTDNPLLKGKEPTGVSTLLAKLYTEYNIPFVSGLTLTGGAYHSGSKYQDALNKNKIDGYTIYDAGLRYKTKLDKYPTTFNLNIANLTNEDYWATTWQLGIPRTVAFSMKMEF</sequence>
<evidence type="ECO:0000256" key="9">
    <source>
        <dbReference type="ARBA" id="ARBA00023065"/>
    </source>
</evidence>
<dbReference type="Gene3D" id="2.170.130.10">
    <property type="entry name" value="TonB-dependent receptor, plug domain"/>
    <property type="match status" value="1"/>
</dbReference>
<dbReference type="InterPro" id="IPR012910">
    <property type="entry name" value="Plug_dom"/>
</dbReference>
<dbReference type="CDD" id="cd01347">
    <property type="entry name" value="ligand_gated_channel"/>
    <property type="match status" value="1"/>
</dbReference>
<evidence type="ECO:0000256" key="8">
    <source>
        <dbReference type="ARBA" id="ARBA00023004"/>
    </source>
</evidence>
<dbReference type="InterPro" id="IPR037066">
    <property type="entry name" value="Plug_dom_sf"/>
</dbReference>
<dbReference type="Pfam" id="PF00593">
    <property type="entry name" value="TonB_dep_Rec_b-barrel"/>
    <property type="match status" value="1"/>
</dbReference>
<evidence type="ECO:0000256" key="5">
    <source>
        <dbReference type="ARBA" id="ARBA00022496"/>
    </source>
</evidence>
<keyword evidence="4 14" id="KW-1134">Transmembrane beta strand</keyword>
<evidence type="ECO:0000256" key="6">
    <source>
        <dbReference type="ARBA" id="ARBA00022692"/>
    </source>
</evidence>
<dbReference type="Gene3D" id="3.55.50.30">
    <property type="match status" value="1"/>
</dbReference>
<evidence type="ECO:0000256" key="2">
    <source>
        <dbReference type="ARBA" id="ARBA00009810"/>
    </source>
</evidence>
<organism evidence="18 19">
    <name type="scientific">Aliarcobacter butzleri</name>
    <dbReference type="NCBI Taxonomy" id="28197"/>
    <lineage>
        <taxon>Bacteria</taxon>
        <taxon>Pseudomonadati</taxon>
        <taxon>Campylobacterota</taxon>
        <taxon>Epsilonproteobacteria</taxon>
        <taxon>Campylobacterales</taxon>
        <taxon>Arcobacteraceae</taxon>
        <taxon>Aliarcobacter</taxon>
    </lineage>
</organism>
<evidence type="ECO:0000256" key="16">
    <source>
        <dbReference type="SAM" id="SignalP"/>
    </source>
</evidence>
<dbReference type="GO" id="GO:0015891">
    <property type="term" value="P:siderophore transport"/>
    <property type="evidence" value="ECO:0007669"/>
    <property type="project" value="InterPro"/>
</dbReference>
<keyword evidence="7 16" id="KW-0732">Signal</keyword>
<dbReference type="GO" id="GO:0038023">
    <property type="term" value="F:signaling receptor activity"/>
    <property type="evidence" value="ECO:0007669"/>
    <property type="project" value="InterPro"/>
</dbReference>
<evidence type="ECO:0000313" key="18">
    <source>
        <dbReference type="EMBL" id="MDN5063327.1"/>
    </source>
</evidence>
<evidence type="ECO:0000259" key="17">
    <source>
        <dbReference type="SMART" id="SM00965"/>
    </source>
</evidence>
<evidence type="ECO:0000256" key="15">
    <source>
        <dbReference type="RuleBase" id="RU003357"/>
    </source>
</evidence>
<dbReference type="InterPro" id="IPR011662">
    <property type="entry name" value="Secretin/TonB_short_N"/>
</dbReference>
<gene>
    <name evidence="18" type="ORF">O8C91_03860</name>
</gene>
<protein>
    <submittedName>
        <fullName evidence="18">TonB-dependent receptor</fullName>
    </submittedName>
</protein>
<accession>A0AAW7PPS9</accession>
<keyword evidence="13 14" id="KW-0998">Cell outer membrane</keyword>
<dbReference type="EMBL" id="JAPZDC010000002">
    <property type="protein sequence ID" value="MDN5063327.1"/>
    <property type="molecule type" value="Genomic_DNA"/>
</dbReference>
<dbReference type="RefSeq" id="WP_301344730.1">
    <property type="nucleotide sequence ID" value="NZ_JAPZDB010000005.1"/>
</dbReference>
<dbReference type="Proteomes" id="UP001171529">
    <property type="component" value="Unassembled WGS sequence"/>
</dbReference>
<evidence type="ECO:0000256" key="12">
    <source>
        <dbReference type="ARBA" id="ARBA00023170"/>
    </source>
</evidence>
<keyword evidence="11 14" id="KW-0472">Membrane</keyword>
<dbReference type="SMART" id="SM00965">
    <property type="entry name" value="STN"/>
    <property type="match status" value="1"/>
</dbReference>
<reference evidence="18" key="2">
    <citation type="journal article" date="2023" name="Microorganisms">
        <title>Genomic Characterization of Arcobacter butzleri Strains Isolated from Various Sources in Lithuania.</title>
        <authorList>
            <person name="Uljanovas D."/>
            <person name="Golz G."/>
            <person name="Fleischmann S."/>
            <person name="Kudirkiene E."/>
            <person name="Kasetiene N."/>
            <person name="Grineviciene A."/>
            <person name="Tamuleviciene E."/>
            <person name="Aksomaitiene J."/>
            <person name="Alter T."/>
            <person name="Malakauskas M."/>
        </authorList>
    </citation>
    <scope>NUCLEOTIDE SEQUENCE</scope>
    <source>
        <strain evidence="18">RCM39</strain>
    </source>
</reference>
<keyword evidence="6 14" id="KW-0812">Transmembrane</keyword>
<dbReference type="PROSITE" id="PS01156">
    <property type="entry name" value="TONB_DEPENDENT_REC_2"/>
    <property type="match status" value="1"/>
</dbReference>
<keyword evidence="5" id="KW-0410">Iron transport</keyword>
<dbReference type="Pfam" id="PF07715">
    <property type="entry name" value="Plug"/>
    <property type="match status" value="1"/>
</dbReference>
<keyword evidence="10 15" id="KW-0798">TonB box</keyword>
<dbReference type="AlphaFoldDB" id="A0AAW7PPS9"/>
<dbReference type="PANTHER" id="PTHR32552:SF82">
    <property type="entry name" value="FCUA PROTEIN"/>
    <property type="match status" value="1"/>
</dbReference>
<keyword evidence="8" id="KW-0408">Iron</keyword>